<comment type="similarity">
    <text evidence="4">Belongs to the copper transporter (Ctr) (TC 1.A.56) family. SLC31A subfamily.</text>
</comment>
<feature type="transmembrane region" description="Helical" evidence="4">
    <location>
        <begin position="90"/>
        <end position="111"/>
    </location>
</feature>
<dbReference type="InterPro" id="IPR007274">
    <property type="entry name" value="Cop_transporter"/>
</dbReference>
<gene>
    <name evidence="5" type="ORF">PEVE_00039061</name>
</gene>
<keyword evidence="1 4" id="KW-0812">Transmembrane</keyword>
<keyword evidence="4" id="KW-0813">Transport</keyword>
<dbReference type="EMBL" id="CALNXI010000068">
    <property type="protein sequence ID" value="CAH3017677.1"/>
    <property type="molecule type" value="Genomic_DNA"/>
</dbReference>
<organism evidence="5 6">
    <name type="scientific">Porites evermanni</name>
    <dbReference type="NCBI Taxonomy" id="104178"/>
    <lineage>
        <taxon>Eukaryota</taxon>
        <taxon>Metazoa</taxon>
        <taxon>Cnidaria</taxon>
        <taxon>Anthozoa</taxon>
        <taxon>Hexacorallia</taxon>
        <taxon>Scleractinia</taxon>
        <taxon>Fungiina</taxon>
        <taxon>Poritidae</taxon>
        <taxon>Porites</taxon>
    </lineage>
</organism>
<accession>A0ABN8LKK5</accession>
<proteinExistence type="inferred from homology"/>
<evidence type="ECO:0000256" key="1">
    <source>
        <dbReference type="ARBA" id="ARBA00022692"/>
    </source>
</evidence>
<keyword evidence="4" id="KW-0186">Copper</keyword>
<dbReference type="Proteomes" id="UP001159427">
    <property type="component" value="Unassembled WGS sequence"/>
</dbReference>
<protein>
    <recommendedName>
        <fullName evidence="4">Copper transport protein</fullName>
    </recommendedName>
</protein>
<keyword evidence="6" id="KW-1185">Reference proteome</keyword>
<evidence type="ECO:0000313" key="6">
    <source>
        <dbReference type="Proteomes" id="UP001159427"/>
    </source>
</evidence>
<keyword evidence="2 4" id="KW-1133">Transmembrane helix</keyword>
<evidence type="ECO:0000256" key="3">
    <source>
        <dbReference type="ARBA" id="ARBA00023136"/>
    </source>
</evidence>
<keyword evidence="3 4" id="KW-0472">Membrane</keyword>
<evidence type="ECO:0000313" key="5">
    <source>
        <dbReference type="EMBL" id="CAH3017677.1"/>
    </source>
</evidence>
<comment type="subcellular location">
    <subcellularLocation>
        <location evidence="4">Membrane</location>
        <topology evidence="4">Multi-pass membrane protein</topology>
    </subcellularLocation>
</comment>
<evidence type="ECO:0000256" key="4">
    <source>
        <dbReference type="RuleBase" id="RU367022"/>
    </source>
</evidence>
<reference evidence="5 6" key="1">
    <citation type="submission" date="2022-05" db="EMBL/GenBank/DDBJ databases">
        <authorList>
            <consortium name="Genoscope - CEA"/>
            <person name="William W."/>
        </authorList>
    </citation>
    <scope>NUCLEOTIDE SEQUENCE [LARGE SCALE GENOMIC DNA]</scope>
</reference>
<dbReference type="PANTHER" id="PTHR12483:SF115">
    <property type="entry name" value="COPPER TRANSPORT PROTEIN"/>
    <property type="match status" value="1"/>
</dbReference>
<dbReference type="PANTHER" id="PTHR12483">
    <property type="entry name" value="SOLUTE CARRIER FAMILY 31 COPPER TRANSPORTERS"/>
    <property type="match status" value="1"/>
</dbReference>
<keyword evidence="4" id="KW-0187">Copper transport</keyword>
<sequence length="161" mass="18495">MKFSTDDNYTVLMFQEWRVTSITDISGSLVAVLALAVLYECLKGLHVTLRSYMKWRWQDPLSNSIIYILSRLDIIMQFAKTCMSVVELLFGYFLMLIAMTYNAWFFIAVVIGRGLGYYIITPLIGSHISSSRYTDDGYYDIPRDSPFTKGKRQPLLGRADV</sequence>
<feature type="transmembrane region" description="Helical" evidence="4">
    <location>
        <begin position="20"/>
        <end position="39"/>
    </location>
</feature>
<dbReference type="Pfam" id="PF04145">
    <property type="entry name" value="Ctr"/>
    <property type="match status" value="2"/>
</dbReference>
<comment type="caution">
    <text evidence="5">The sequence shown here is derived from an EMBL/GenBank/DDBJ whole genome shotgun (WGS) entry which is preliminary data.</text>
</comment>
<keyword evidence="4" id="KW-0406">Ion transport</keyword>
<evidence type="ECO:0000256" key="2">
    <source>
        <dbReference type="ARBA" id="ARBA00022989"/>
    </source>
</evidence>
<name>A0ABN8LKK5_9CNID</name>